<accession>A0A542YTW0</accession>
<dbReference type="PANTHER" id="PTHR30055">
    <property type="entry name" value="HTH-TYPE TRANSCRIPTIONAL REGULATOR RUTR"/>
    <property type="match status" value="1"/>
</dbReference>
<dbReference type="RefSeq" id="WP_141785523.1">
    <property type="nucleotide sequence ID" value="NZ_BAAAIK010000011.1"/>
</dbReference>
<sequence>MAAPVKSTYRQEQAAQTRDRIARAAREVFAAQGYGSASIESIAAAAGVAVRTVYSAYGTKREILSRICEIWLEEAGARERAEAVLADPDVSARVWGTAAWLTNLYATGLDVATVFEGASDESPETRTLLRAKLAGRDQVLDAMVASLEPALSRPVDQVQAVLRALAAPGVYRALVVDSGWTTEAFTDWVAAALTRR</sequence>
<feature type="DNA-binding region" description="H-T-H motif" evidence="2">
    <location>
        <begin position="38"/>
        <end position="57"/>
    </location>
</feature>
<dbReference type="Gene3D" id="1.10.357.10">
    <property type="entry name" value="Tetracycline Repressor, domain 2"/>
    <property type="match status" value="1"/>
</dbReference>
<feature type="domain" description="HTH tetR-type" evidence="3">
    <location>
        <begin position="15"/>
        <end position="75"/>
    </location>
</feature>
<dbReference type="InterPro" id="IPR009057">
    <property type="entry name" value="Homeodomain-like_sf"/>
</dbReference>
<dbReference type="PRINTS" id="PR00455">
    <property type="entry name" value="HTHTETR"/>
</dbReference>
<dbReference type="PROSITE" id="PS50977">
    <property type="entry name" value="HTH_TETR_2"/>
    <property type="match status" value="1"/>
</dbReference>
<evidence type="ECO:0000313" key="5">
    <source>
        <dbReference type="Proteomes" id="UP000319516"/>
    </source>
</evidence>
<evidence type="ECO:0000256" key="1">
    <source>
        <dbReference type="ARBA" id="ARBA00023125"/>
    </source>
</evidence>
<dbReference type="EMBL" id="VFOP01000001">
    <property type="protein sequence ID" value="TQL51533.1"/>
    <property type="molecule type" value="Genomic_DNA"/>
</dbReference>
<evidence type="ECO:0000313" key="4">
    <source>
        <dbReference type="EMBL" id="TQL51533.1"/>
    </source>
</evidence>
<dbReference type="GO" id="GO:0003700">
    <property type="term" value="F:DNA-binding transcription factor activity"/>
    <property type="evidence" value="ECO:0007669"/>
    <property type="project" value="TreeGrafter"/>
</dbReference>
<protein>
    <submittedName>
        <fullName evidence="4">TetR family transcriptional regulator</fullName>
    </submittedName>
</protein>
<name>A0A542YTW0_9MICO</name>
<dbReference type="Proteomes" id="UP000319516">
    <property type="component" value="Unassembled WGS sequence"/>
</dbReference>
<keyword evidence="1 2" id="KW-0238">DNA-binding</keyword>
<reference evidence="4 5" key="1">
    <citation type="submission" date="2019-06" db="EMBL/GenBank/DDBJ databases">
        <title>Sequencing the genomes of 1000 actinobacteria strains.</title>
        <authorList>
            <person name="Klenk H.-P."/>
        </authorList>
    </citation>
    <scope>NUCLEOTIDE SEQUENCE [LARGE SCALE GENOMIC DNA]</scope>
    <source>
        <strain evidence="4 5">DSM 12335</strain>
    </source>
</reference>
<organism evidence="4 5">
    <name type="scientific">Ornithinicoccus hortensis</name>
    <dbReference type="NCBI Taxonomy" id="82346"/>
    <lineage>
        <taxon>Bacteria</taxon>
        <taxon>Bacillati</taxon>
        <taxon>Actinomycetota</taxon>
        <taxon>Actinomycetes</taxon>
        <taxon>Micrococcales</taxon>
        <taxon>Intrasporangiaceae</taxon>
        <taxon>Ornithinicoccus</taxon>
    </lineage>
</organism>
<dbReference type="SUPFAM" id="SSF46689">
    <property type="entry name" value="Homeodomain-like"/>
    <property type="match status" value="1"/>
</dbReference>
<dbReference type="Pfam" id="PF00440">
    <property type="entry name" value="TetR_N"/>
    <property type="match status" value="1"/>
</dbReference>
<dbReference type="AlphaFoldDB" id="A0A542YTW0"/>
<dbReference type="GO" id="GO:0000976">
    <property type="term" value="F:transcription cis-regulatory region binding"/>
    <property type="evidence" value="ECO:0007669"/>
    <property type="project" value="TreeGrafter"/>
</dbReference>
<dbReference type="OrthoDB" id="3825402at2"/>
<comment type="caution">
    <text evidence="4">The sequence shown here is derived from an EMBL/GenBank/DDBJ whole genome shotgun (WGS) entry which is preliminary data.</text>
</comment>
<gene>
    <name evidence="4" type="ORF">FB467_2680</name>
</gene>
<keyword evidence="5" id="KW-1185">Reference proteome</keyword>
<evidence type="ECO:0000259" key="3">
    <source>
        <dbReference type="PROSITE" id="PS50977"/>
    </source>
</evidence>
<dbReference type="InterPro" id="IPR050109">
    <property type="entry name" value="HTH-type_TetR-like_transc_reg"/>
</dbReference>
<dbReference type="PANTHER" id="PTHR30055:SF226">
    <property type="entry name" value="HTH-TYPE TRANSCRIPTIONAL REGULATOR PKSA"/>
    <property type="match status" value="1"/>
</dbReference>
<dbReference type="InterPro" id="IPR001647">
    <property type="entry name" value="HTH_TetR"/>
</dbReference>
<proteinExistence type="predicted"/>
<evidence type="ECO:0000256" key="2">
    <source>
        <dbReference type="PROSITE-ProRule" id="PRU00335"/>
    </source>
</evidence>